<evidence type="ECO:0000313" key="3">
    <source>
        <dbReference type="EMBL" id="SDS74408.1"/>
    </source>
</evidence>
<reference evidence="3 4" key="1">
    <citation type="submission" date="2016-10" db="EMBL/GenBank/DDBJ databases">
        <authorList>
            <person name="de Groot N.N."/>
        </authorList>
    </citation>
    <scope>NUCLEOTIDE SEQUENCE [LARGE SCALE GENOMIC DNA]</scope>
    <source>
        <strain evidence="3 4">DSM 45434</strain>
    </source>
</reference>
<dbReference type="STRING" id="1203190.GCA_000312345_00649"/>
<feature type="domain" description="VanZ-like" evidence="2">
    <location>
        <begin position="20"/>
        <end position="132"/>
    </location>
</feature>
<dbReference type="Pfam" id="PF04892">
    <property type="entry name" value="VanZ"/>
    <property type="match status" value="1"/>
</dbReference>
<gene>
    <name evidence="3" type="ORF">SAMN04488539_2297</name>
</gene>
<organism evidence="3 4">
    <name type="scientific">Corynebacterium timonense</name>
    <dbReference type="NCBI Taxonomy" id="441500"/>
    <lineage>
        <taxon>Bacteria</taxon>
        <taxon>Bacillati</taxon>
        <taxon>Actinomycetota</taxon>
        <taxon>Actinomycetes</taxon>
        <taxon>Mycobacteriales</taxon>
        <taxon>Corynebacteriaceae</taxon>
        <taxon>Corynebacterium</taxon>
    </lineage>
</organism>
<feature type="transmembrane region" description="Helical" evidence="1">
    <location>
        <begin position="93"/>
        <end position="112"/>
    </location>
</feature>
<accession>A0A1H1UPE2</accession>
<proteinExistence type="predicted"/>
<keyword evidence="4" id="KW-1185">Reference proteome</keyword>
<dbReference type="eggNOG" id="COG4767">
    <property type="taxonomic scope" value="Bacteria"/>
</dbReference>
<feature type="transmembrane region" description="Helical" evidence="1">
    <location>
        <begin position="118"/>
        <end position="135"/>
    </location>
</feature>
<dbReference type="EMBL" id="LT629765">
    <property type="protein sequence ID" value="SDS74408.1"/>
    <property type="molecule type" value="Genomic_DNA"/>
</dbReference>
<evidence type="ECO:0000259" key="2">
    <source>
        <dbReference type="Pfam" id="PF04892"/>
    </source>
</evidence>
<sequence>MRPPRAYKLGPVRNTIPAWVLVLAAVFCITVGKAYVDGPLWNASVQSLREIRLIPLQEFYQPTVWYGPWLNFLGNVALFVPVGLLARRRAVPVGVGLSVAIELTQFATATGYTDIDDLIFNTLGAALGGWLAGRLTRRSYRAAVAACVAGSLAVVAAFAGLWLVQ</sequence>
<keyword evidence="1" id="KW-0472">Membrane</keyword>
<protein>
    <submittedName>
        <fullName evidence="3">VanZ like family protein</fullName>
    </submittedName>
</protein>
<dbReference type="Proteomes" id="UP000182237">
    <property type="component" value="Chromosome I"/>
</dbReference>
<evidence type="ECO:0000313" key="4">
    <source>
        <dbReference type="Proteomes" id="UP000182237"/>
    </source>
</evidence>
<keyword evidence="1" id="KW-0812">Transmembrane</keyword>
<dbReference type="InterPro" id="IPR006976">
    <property type="entry name" value="VanZ-like"/>
</dbReference>
<dbReference type="OrthoDB" id="4822551at2"/>
<dbReference type="AlphaFoldDB" id="A0A1H1UPE2"/>
<feature type="transmembrane region" description="Helical" evidence="1">
    <location>
        <begin position="66"/>
        <end position="86"/>
    </location>
</feature>
<evidence type="ECO:0000256" key="1">
    <source>
        <dbReference type="SAM" id="Phobius"/>
    </source>
</evidence>
<name>A0A1H1UPE2_9CORY</name>
<keyword evidence="1" id="KW-1133">Transmembrane helix</keyword>
<feature type="transmembrane region" description="Helical" evidence="1">
    <location>
        <begin position="142"/>
        <end position="164"/>
    </location>
</feature>